<sequence length="202" mass="23310">MIELDLLRHGETELTQGQTSILRGQLDDALTDAGWQQMQQTFDQAFLNIEWQSLISSPLQRCARFAQTQAQQHDLPVLLLDNLKEMNFGDWEGLSTADLYQHFPDDLARFWQTPTQFSPPNAEKIQDFALRIQTALQDIYRLAQQYKYKKVCVITHGGVIKLCYCLAQQRSLDDILTLPASLATLHHFRLDFQAQQFVLTCH</sequence>
<evidence type="ECO:0000313" key="4">
    <source>
        <dbReference type="Proteomes" id="UP000219042"/>
    </source>
</evidence>
<gene>
    <name evidence="3" type="ORF">SAMN05421731_11344</name>
</gene>
<dbReference type="Gene3D" id="3.40.50.1240">
    <property type="entry name" value="Phosphoglycerate mutase-like"/>
    <property type="match status" value="1"/>
</dbReference>
<dbReference type="PIRSF" id="PIRSF000709">
    <property type="entry name" value="6PFK_2-Ptase"/>
    <property type="match status" value="1"/>
</dbReference>
<dbReference type="SMART" id="SM00855">
    <property type="entry name" value="PGAM"/>
    <property type="match status" value="1"/>
</dbReference>
<dbReference type="PANTHER" id="PTHR48100:SF1">
    <property type="entry name" value="HISTIDINE PHOSPHATASE FAMILY PROTEIN-RELATED"/>
    <property type="match status" value="1"/>
</dbReference>
<evidence type="ECO:0000256" key="2">
    <source>
        <dbReference type="PIRSR" id="PIRSR613078-2"/>
    </source>
</evidence>
<dbReference type="EMBL" id="OANT01000013">
    <property type="protein sequence ID" value="SNX46559.1"/>
    <property type="molecule type" value="Genomic_DNA"/>
</dbReference>
<name>A0A240EEF9_9GAMM</name>
<proteinExistence type="predicted"/>
<evidence type="ECO:0000256" key="1">
    <source>
        <dbReference type="PIRSR" id="PIRSR613078-1"/>
    </source>
</evidence>
<dbReference type="GO" id="GO:0005737">
    <property type="term" value="C:cytoplasm"/>
    <property type="evidence" value="ECO:0007669"/>
    <property type="project" value="TreeGrafter"/>
</dbReference>
<dbReference type="CDD" id="cd07067">
    <property type="entry name" value="HP_PGM_like"/>
    <property type="match status" value="1"/>
</dbReference>
<dbReference type="Pfam" id="PF00300">
    <property type="entry name" value="His_Phos_1"/>
    <property type="match status" value="1"/>
</dbReference>
<dbReference type="AlphaFoldDB" id="A0A240EEF9"/>
<dbReference type="InterPro" id="IPR029033">
    <property type="entry name" value="His_PPase_superfam"/>
</dbReference>
<dbReference type="RefSeq" id="WP_228150474.1">
    <property type="nucleotide sequence ID" value="NZ_BAABHT010000015.1"/>
</dbReference>
<dbReference type="InterPro" id="IPR013078">
    <property type="entry name" value="His_Pase_superF_clade-1"/>
</dbReference>
<dbReference type="InterPro" id="IPR050275">
    <property type="entry name" value="PGM_Phosphatase"/>
</dbReference>
<dbReference type="GO" id="GO:0016791">
    <property type="term" value="F:phosphatase activity"/>
    <property type="evidence" value="ECO:0007669"/>
    <property type="project" value="TreeGrafter"/>
</dbReference>
<feature type="active site" description="Proton donor/acceptor" evidence="1">
    <location>
        <position position="85"/>
    </location>
</feature>
<feature type="active site" description="Tele-phosphohistidine intermediate" evidence="1">
    <location>
        <position position="9"/>
    </location>
</feature>
<accession>A0A240EEF9</accession>
<dbReference type="PANTHER" id="PTHR48100">
    <property type="entry name" value="BROAD-SPECIFICITY PHOSPHATASE YOR283W-RELATED"/>
    <property type="match status" value="1"/>
</dbReference>
<dbReference type="Proteomes" id="UP000219042">
    <property type="component" value="Unassembled WGS sequence"/>
</dbReference>
<evidence type="ECO:0000313" key="3">
    <source>
        <dbReference type="EMBL" id="SNX46559.1"/>
    </source>
</evidence>
<feature type="binding site" evidence="2">
    <location>
        <position position="61"/>
    </location>
    <ligand>
        <name>substrate</name>
    </ligand>
</feature>
<keyword evidence="4" id="KW-1185">Reference proteome</keyword>
<reference evidence="4" key="1">
    <citation type="submission" date="2016-09" db="EMBL/GenBank/DDBJ databases">
        <authorList>
            <person name="Varghese N."/>
            <person name="Submissions S."/>
        </authorList>
    </citation>
    <scope>NUCLEOTIDE SEQUENCE [LARGE SCALE GENOMIC DNA]</scope>
    <source>
        <strain evidence="4">ANC 4466</strain>
    </source>
</reference>
<dbReference type="SUPFAM" id="SSF53254">
    <property type="entry name" value="Phosphoglycerate mutase-like"/>
    <property type="match status" value="1"/>
</dbReference>
<organism evidence="3 4">
    <name type="scientific">Acinetobacter puyangensis</name>
    <dbReference type="NCBI Taxonomy" id="1096779"/>
    <lineage>
        <taxon>Bacteria</taxon>
        <taxon>Pseudomonadati</taxon>
        <taxon>Pseudomonadota</taxon>
        <taxon>Gammaproteobacteria</taxon>
        <taxon>Moraxellales</taxon>
        <taxon>Moraxellaceae</taxon>
        <taxon>Acinetobacter</taxon>
    </lineage>
</organism>
<protein>
    <submittedName>
        <fullName evidence="3">Alpha-ribazole phosphatase</fullName>
    </submittedName>
</protein>